<keyword evidence="1" id="KW-1133">Transmembrane helix</keyword>
<protein>
    <submittedName>
        <fullName evidence="2">Uncharacterized protein</fullName>
    </submittedName>
</protein>
<keyword evidence="3" id="KW-1185">Reference proteome</keyword>
<dbReference type="EMBL" id="BQNB010010739">
    <property type="protein sequence ID" value="GJS81321.1"/>
    <property type="molecule type" value="Genomic_DNA"/>
</dbReference>
<reference evidence="2" key="2">
    <citation type="submission" date="2022-01" db="EMBL/GenBank/DDBJ databases">
        <authorList>
            <person name="Yamashiro T."/>
            <person name="Shiraishi A."/>
            <person name="Satake H."/>
            <person name="Nakayama K."/>
        </authorList>
    </citation>
    <scope>NUCLEOTIDE SEQUENCE</scope>
</reference>
<evidence type="ECO:0000313" key="2">
    <source>
        <dbReference type="EMBL" id="GJS81321.1"/>
    </source>
</evidence>
<accession>A0ABQ4YUV6</accession>
<proteinExistence type="predicted"/>
<dbReference type="Proteomes" id="UP001151760">
    <property type="component" value="Unassembled WGS sequence"/>
</dbReference>
<feature type="transmembrane region" description="Helical" evidence="1">
    <location>
        <begin position="20"/>
        <end position="37"/>
    </location>
</feature>
<evidence type="ECO:0000313" key="3">
    <source>
        <dbReference type="Proteomes" id="UP001151760"/>
    </source>
</evidence>
<sequence>MDSDTDSFREALLERAHMSTRWSMGLSVVAGVGGGLGEVMSIGRRLKSMALAALGLVVVSQNLIRWTQQEFSSTQRIVYRTVTSGKGVLTWRMCGEVSLQIEGGGLLLGGIVGFGVKGGLGEQDDVE</sequence>
<reference evidence="2" key="1">
    <citation type="journal article" date="2022" name="Int. J. Mol. Sci.">
        <title>Draft Genome of Tanacetum Coccineum: Genomic Comparison of Closely Related Tanacetum-Family Plants.</title>
        <authorList>
            <person name="Yamashiro T."/>
            <person name="Shiraishi A."/>
            <person name="Nakayama K."/>
            <person name="Satake H."/>
        </authorList>
    </citation>
    <scope>NUCLEOTIDE SEQUENCE</scope>
</reference>
<organism evidence="2 3">
    <name type="scientific">Tanacetum coccineum</name>
    <dbReference type="NCBI Taxonomy" id="301880"/>
    <lineage>
        <taxon>Eukaryota</taxon>
        <taxon>Viridiplantae</taxon>
        <taxon>Streptophyta</taxon>
        <taxon>Embryophyta</taxon>
        <taxon>Tracheophyta</taxon>
        <taxon>Spermatophyta</taxon>
        <taxon>Magnoliopsida</taxon>
        <taxon>eudicotyledons</taxon>
        <taxon>Gunneridae</taxon>
        <taxon>Pentapetalae</taxon>
        <taxon>asterids</taxon>
        <taxon>campanulids</taxon>
        <taxon>Asterales</taxon>
        <taxon>Asteraceae</taxon>
        <taxon>Asteroideae</taxon>
        <taxon>Anthemideae</taxon>
        <taxon>Anthemidinae</taxon>
        <taxon>Tanacetum</taxon>
    </lineage>
</organism>
<evidence type="ECO:0000256" key="1">
    <source>
        <dbReference type="SAM" id="Phobius"/>
    </source>
</evidence>
<keyword evidence="1" id="KW-0472">Membrane</keyword>
<gene>
    <name evidence="2" type="ORF">Tco_0747862</name>
</gene>
<keyword evidence="1" id="KW-0812">Transmembrane</keyword>
<name>A0ABQ4YUV6_9ASTR</name>
<comment type="caution">
    <text evidence="2">The sequence shown here is derived from an EMBL/GenBank/DDBJ whole genome shotgun (WGS) entry which is preliminary data.</text>
</comment>